<protein>
    <submittedName>
        <fullName evidence="2">Uncharacterized protein</fullName>
    </submittedName>
</protein>
<organism evidence="2 3">
    <name type="scientific">Mycena maculata</name>
    <dbReference type="NCBI Taxonomy" id="230809"/>
    <lineage>
        <taxon>Eukaryota</taxon>
        <taxon>Fungi</taxon>
        <taxon>Dikarya</taxon>
        <taxon>Basidiomycota</taxon>
        <taxon>Agaricomycotina</taxon>
        <taxon>Agaricomycetes</taxon>
        <taxon>Agaricomycetidae</taxon>
        <taxon>Agaricales</taxon>
        <taxon>Marasmiineae</taxon>
        <taxon>Mycenaceae</taxon>
        <taxon>Mycena</taxon>
    </lineage>
</organism>
<comment type="caution">
    <text evidence="2">The sequence shown here is derived from an EMBL/GenBank/DDBJ whole genome shotgun (WGS) entry which is preliminary data.</text>
</comment>
<feature type="compositionally biased region" description="Basic and acidic residues" evidence="1">
    <location>
        <begin position="31"/>
        <end position="53"/>
    </location>
</feature>
<evidence type="ECO:0000256" key="1">
    <source>
        <dbReference type="SAM" id="MobiDB-lite"/>
    </source>
</evidence>
<sequence>MVNGTHRAWAISFSTPRSIGSPKVGGGGRCEGSEKGRKWRGERGEDAGTHEGIPHYSTQIHAFPLPERILSAARVGGTEGDASTGKGGVAKRRRRPWRVNRGCGRRYQREADGIDVRDTETGGRGSYLSSRVLMLRIIVSSEVQNYLMQRPTPKYAFAWVCEPSTFFKNLGRGVRIVNIVNYRNFSDVVSDNWRTSPIPDFGLALDGNFYLIAIFNRPDANHLARVRDLVEDPLIKSARVAMGVDRDESVEKTLQWVRWPLNWFHAEVRQRETESDGSDSEGSESEDDSEVEDNA</sequence>
<proteinExistence type="predicted"/>
<feature type="compositionally biased region" description="Acidic residues" evidence="1">
    <location>
        <begin position="275"/>
        <end position="295"/>
    </location>
</feature>
<accession>A0AAD7MQK7</accession>
<reference evidence="2" key="1">
    <citation type="submission" date="2023-03" db="EMBL/GenBank/DDBJ databases">
        <title>Massive genome expansion in bonnet fungi (Mycena s.s.) driven by repeated elements and novel gene families across ecological guilds.</title>
        <authorList>
            <consortium name="Lawrence Berkeley National Laboratory"/>
            <person name="Harder C.B."/>
            <person name="Miyauchi S."/>
            <person name="Viragh M."/>
            <person name="Kuo A."/>
            <person name="Thoen E."/>
            <person name="Andreopoulos B."/>
            <person name="Lu D."/>
            <person name="Skrede I."/>
            <person name="Drula E."/>
            <person name="Henrissat B."/>
            <person name="Morin E."/>
            <person name="Kohler A."/>
            <person name="Barry K."/>
            <person name="LaButti K."/>
            <person name="Morin E."/>
            <person name="Salamov A."/>
            <person name="Lipzen A."/>
            <person name="Mereny Z."/>
            <person name="Hegedus B."/>
            <person name="Baldrian P."/>
            <person name="Stursova M."/>
            <person name="Weitz H."/>
            <person name="Taylor A."/>
            <person name="Grigoriev I.V."/>
            <person name="Nagy L.G."/>
            <person name="Martin F."/>
            <person name="Kauserud H."/>
        </authorList>
    </citation>
    <scope>NUCLEOTIDE SEQUENCE</scope>
    <source>
        <strain evidence="2">CBHHK188m</strain>
    </source>
</reference>
<dbReference type="EMBL" id="JARJLG010000219">
    <property type="protein sequence ID" value="KAJ7726437.1"/>
    <property type="molecule type" value="Genomic_DNA"/>
</dbReference>
<evidence type="ECO:0000313" key="3">
    <source>
        <dbReference type="Proteomes" id="UP001215280"/>
    </source>
</evidence>
<dbReference type="AlphaFoldDB" id="A0AAD7MQK7"/>
<feature type="region of interest" description="Disordered" evidence="1">
    <location>
        <begin position="1"/>
        <end position="57"/>
    </location>
</feature>
<dbReference type="Proteomes" id="UP001215280">
    <property type="component" value="Unassembled WGS sequence"/>
</dbReference>
<name>A0AAD7MQK7_9AGAR</name>
<gene>
    <name evidence="2" type="ORF">DFH07DRAFT_1000843</name>
</gene>
<evidence type="ECO:0000313" key="2">
    <source>
        <dbReference type="EMBL" id="KAJ7726437.1"/>
    </source>
</evidence>
<feature type="region of interest" description="Disordered" evidence="1">
    <location>
        <begin position="270"/>
        <end position="295"/>
    </location>
</feature>
<keyword evidence="3" id="KW-1185">Reference proteome</keyword>